<evidence type="ECO:0000313" key="1">
    <source>
        <dbReference type="EMBL" id="QIC71810.1"/>
    </source>
</evidence>
<protein>
    <submittedName>
        <fullName evidence="1">Uncharacterized protein</fullName>
    </submittedName>
</protein>
<dbReference type="RefSeq" id="WP_163146470.1">
    <property type="nucleotide sequence ID" value="NZ_CP044456.1"/>
</dbReference>
<sequence length="159" mass="18500">MEIQTQLGTTVEVQPTSRAIPIFDNQIDHPATLIVDFAAYTASFAFPDKPETFRIHMEMFIEFNPDLKAPIQIQITPNIQTAKFITYNQAVVNEVNSFAQQLEQFFIVHYFENNSEQVVYNTIVEAIKSCNNPIYSIFFYERDFNVSLADKDYFLRHKV</sequence>
<keyword evidence="1" id="KW-0614">Plasmid</keyword>
<geneLocation type="plasmid" evidence="2">
    <name>pb18-1</name>
</geneLocation>
<dbReference type="EMBL" id="CP044456">
    <property type="protein sequence ID" value="QIC71810.1"/>
    <property type="molecule type" value="Genomic_DNA"/>
</dbReference>
<name>A0A6C0Y6S9_9GAMM</name>
<dbReference type="Proteomes" id="UP000503440">
    <property type="component" value="Plasmid pB18-1"/>
</dbReference>
<evidence type="ECO:0000313" key="2">
    <source>
        <dbReference type="Proteomes" id="UP000503440"/>
    </source>
</evidence>
<organism evidence="1 2">
    <name type="scientific">Acinetobacter indicus</name>
    <dbReference type="NCBI Taxonomy" id="756892"/>
    <lineage>
        <taxon>Bacteria</taxon>
        <taxon>Pseudomonadati</taxon>
        <taxon>Pseudomonadota</taxon>
        <taxon>Gammaproteobacteria</taxon>
        <taxon>Moraxellales</taxon>
        <taxon>Moraxellaceae</taxon>
        <taxon>Acinetobacter</taxon>
    </lineage>
</organism>
<accession>A0A6C0Y6S9</accession>
<reference evidence="1 2" key="1">
    <citation type="submission" date="2019-09" db="EMBL/GenBank/DDBJ databases">
        <title>Non-baumannii Acinetobacter spp. carrying blaNDM-1 isolated in China.</title>
        <authorList>
            <person name="Cui C."/>
            <person name="Chen C."/>
            <person name="Sun J."/>
            <person name="Liu Y."/>
        </authorList>
    </citation>
    <scope>NUCLEOTIDE SEQUENCE [LARGE SCALE GENOMIC DNA]</scope>
    <source>
        <strain evidence="1 2">B18</strain>
        <plasmid evidence="2">pb18-1</plasmid>
    </source>
</reference>
<dbReference type="AlphaFoldDB" id="A0A6C0Y6S9"/>
<gene>
    <name evidence="1" type="ORF">FSC09_15570</name>
</gene>
<proteinExistence type="predicted"/>